<keyword evidence="1" id="KW-0812">Transmembrane</keyword>
<evidence type="ECO:0000313" key="3">
    <source>
        <dbReference type="Proteomes" id="UP001240150"/>
    </source>
</evidence>
<keyword evidence="1" id="KW-0472">Membrane</keyword>
<keyword evidence="3" id="KW-1185">Reference proteome</keyword>
<dbReference type="EMBL" id="CP126980">
    <property type="protein sequence ID" value="WIM98516.1"/>
    <property type="molecule type" value="Genomic_DNA"/>
</dbReference>
<sequence>MGKLTDEGATAVEYSLLAAIVAGICIVTVTPVGHRLAHLLDVLTVAGGSLL</sequence>
<name>A0ABY8WKU1_9ACTN</name>
<dbReference type="Pfam" id="PF04964">
    <property type="entry name" value="Flp_Fap"/>
    <property type="match status" value="1"/>
</dbReference>
<feature type="transmembrane region" description="Helical" evidence="1">
    <location>
        <begin position="12"/>
        <end position="33"/>
    </location>
</feature>
<evidence type="ECO:0000256" key="1">
    <source>
        <dbReference type="SAM" id="Phobius"/>
    </source>
</evidence>
<proteinExistence type="predicted"/>
<protein>
    <submittedName>
        <fullName evidence="2">Flp family type IVb pilin</fullName>
    </submittedName>
</protein>
<dbReference type="Proteomes" id="UP001240150">
    <property type="component" value="Chromosome"/>
</dbReference>
<evidence type="ECO:0000313" key="2">
    <source>
        <dbReference type="EMBL" id="WIM98516.1"/>
    </source>
</evidence>
<accession>A0ABY8WKU1</accession>
<gene>
    <name evidence="2" type="ORF">ACTOB_002117</name>
</gene>
<reference evidence="2 3" key="1">
    <citation type="submission" date="2023-06" db="EMBL/GenBank/DDBJ databases">
        <authorList>
            <person name="Yushchuk O."/>
            <person name="Binda E."/>
            <person name="Ruckert-Reed C."/>
            <person name="Fedorenko V."/>
            <person name="Kalinowski J."/>
            <person name="Marinelli F."/>
        </authorList>
    </citation>
    <scope>NUCLEOTIDE SEQUENCE [LARGE SCALE GENOMIC DNA]</scope>
    <source>
        <strain evidence="2 3">NRRL 3884</strain>
    </source>
</reference>
<dbReference type="InterPro" id="IPR007047">
    <property type="entry name" value="Flp_Fap"/>
</dbReference>
<dbReference type="RefSeq" id="WP_284919898.1">
    <property type="nucleotide sequence ID" value="NZ_CP126980.1"/>
</dbReference>
<organism evidence="2 3">
    <name type="scientific">Actinoplanes oblitus</name>
    <dbReference type="NCBI Taxonomy" id="3040509"/>
    <lineage>
        <taxon>Bacteria</taxon>
        <taxon>Bacillati</taxon>
        <taxon>Actinomycetota</taxon>
        <taxon>Actinomycetes</taxon>
        <taxon>Micromonosporales</taxon>
        <taxon>Micromonosporaceae</taxon>
        <taxon>Actinoplanes</taxon>
    </lineage>
</organism>
<keyword evidence="1" id="KW-1133">Transmembrane helix</keyword>